<sequence length="98" mass="11257">MINLTDLERKMQAIADWLSLTLKEICVRADYEIQDGGKFVLFSACGTKNPVYDKALRNLIYAEMTRCFQGVDAKWMLVFLDEKKDVIDEIDSIIGVDF</sequence>
<dbReference type="AlphaFoldDB" id="A0A432M4N5"/>
<dbReference type="Proteomes" id="UP000274358">
    <property type="component" value="Unassembled WGS sequence"/>
</dbReference>
<evidence type="ECO:0000313" key="2">
    <source>
        <dbReference type="Proteomes" id="UP000274358"/>
    </source>
</evidence>
<gene>
    <name evidence="1" type="ORF">EKH80_14685</name>
</gene>
<dbReference type="EMBL" id="RYYV01000010">
    <property type="protein sequence ID" value="RUL74072.1"/>
    <property type="molecule type" value="Genomic_DNA"/>
</dbReference>
<accession>A0A432M4N5</accession>
<protein>
    <submittedName>
        <fullName evidence="1">Uncharacterized protein</fullName>
    </submittedName>
</protein>
<evidence type="ECO:0000313" key="1">
    <source>
        <dbReference type="EMBL" id="RUL74072.1"/>
    </source>
</evidence>
<organism evidence="1 2">
    <name type="scientific">Dyella choica</name>
    <dbReference type="NCBI Taxonomy" id="1927959"/>
    <lineage>
        <taxon>Bacteria</taxon>
        <taxon>Pseudomonadati</taxon>
        <taxon>Pseudomonadota</taxon>
        <taxon>Gammaproteobacteria</taxon>
        <taxon>Lysobacterales</taxon>
        <taxon>Rhodanobacteraceae</taxon>
        <taxon>Dyella</taxon>
    </lineage>
</organism>
<reference evidence="1 2" key="1">
    <citation type="submission" date="2018-12" db="EMBL/GenBank/DDBJ databases">
        <title>Dyella dinghuensis sp. nov. DHOA06 and Dyella choica sp. nov. 4M-K27, isolated from forest soil.</title>
        <authorList>
            <person name="Qiu L.-H."/>
            <person name="Gao Z.-H."/>
        </authorList>
    </citation>
    <scope>NUCLEOTIDE SEQUENCE [LARGE SCALE GENOMIC DNA]</scope>
    <source>
        <strain evidence="1 2">4M-K27</strain>
    </source>
</reference>
<proteinExistence type="predicted"/>
<name>A0A432M4N5_9GAMM</name>
<keyword evidence="2" id="KW-1185">Reference proteome</keyword>
<comment type="caution">
    <text evidence="1">The sequence shown here is derived from an EMBL/GenBank/DDBJ whole genome shotgun (WGS) entry which is preliminary data.</text>
</comment>
<dbReference type="RefSeq" id="WP_126685518.1">
    <property type="nucleotide sequence ID" value="NZ_RYYV01000010.1"/>
</dbReference>